<dbReference type="Proteomes" id="UP000037460">
    <property type="component" value="Unassembled WGS sequence"/>
</dbReference>
<dbReference type="PRINTS" id="PR00405">
    <property type="entry name" value="REVINTRACTNG"/>
</dbReference>
<dbReference type="PANTHER" id="PTHR46220:SF1">
    <property type="entry name" value="ADP-RIBOSYLATION FACTOR GTPASE-ACTIVATING PROTEIN AGD12"/>
    <property type="match status" value="1"/>
</dbReference>
<feature type="compositionally biased region" description="Basic and acidic residues" evidence="2">
    <location>
        <begin position="168"/>
        <end position="178"/>
    </location>
</feature>
<dbReference type="SMART" id="SM00105">
    <property type="entry name" value="ArfGap"/>
    <property type="match status" value="1"/>
</dbReference>
<feature type="domain" description="C2" evidence="3">
    <location>
        <begin position="379"/>
        <end position="499"/>
    </location>
</feature>
<dbReference type="EMBL" id="JWZX01002915">
    <property type="protein sequence ID" value="KOO25896.1"/>
    <property type="molecule type" value="Genomic_DNA"/>
</dbReference>
<dbReference type="PANTHER" id="PTHR46220">
    <property type="entry name" value="ADP-RIBOSYLATION FACTOR GTPASE-ACTIVATING PROTEIN AGD12"/>
    <property type="match status" value="1"/>
</dbReference>
<comment type="caution">
    <text evidence="5">The sequence shown here is derived from an EMBL/GenBank/DDBJ whole genome shotgun (WGS) entry which is preliminary data.</text>
</comment>
<feature type="region of interest" description="Disordered" evidence="2">
    <location>
        <begin position="112"/>
        <end position="206"/>
    </location>
</feature>
<dbReference type="OrthoDB" id="73919at2759"/>
<dbReference type="InterPro" id="IPR000008">
    <property type="entry name" value="C2_dom"/>
</dbReference>
<keyword evidence="1" id="KW-0863">Zinc-finger</keyword>
<feature type="domain" description="Arf-GAP" evidence="4">
    <location>
        <begin position="255"/>
        <end position="364"/>
    </location>
</feature>
<evidence type="ECO:0000259" key="3">
    <source>
        <dbReference type="PROSITE" id="PS50004"/>
    </source>
</evidence>
<evidence type="ECO:0000256" key="1">
    <source>
        <dbReference type="PROSITE-ProRule" id="PRU00288"/>
    </source>
</evidence>
<evidence type="ECO:0000256" key="2">
    <source>
        <dbReference type="SAM" id="MobiDB-lite"/>
    </source>
</evidence>
<dbReference type="GO" id="GO:0005096">
    <property type="term" value="F:GTPase activator activity"/>
    <property type="evidence" value="ECO:0007669"/>
    <property type="project" value="InterPro"/>
</dbReference>
<name>A0A0M0JH08_9EUKA</name>
<feature type="region of interest" description="Disordered" evidence="2">
    <location>
        <begin position="220"/>
        <end position="246"/>
    </location>
</feature>
<dbReference type="PROSITE" id="PS50115">
    <property type="entry name" value="ARFGAP"/>
    <property type="match status" value="1"/>
</dbReference>
<dbReference type="GO" id="GO:0008270">
    <property type="term" value="F:zinc ion binding"/>
    <property type="evidence" value="ECO:0007669"/>
    <property type="project" value="UniProtKB-KW"/>
</dbReference>
<dbReference type="SUPFAM" id="SSF57863">
    <property type="entry name" value="ArfGap/RecO-like zinc finger"/>
    <property type="match status" value="1"/>
</dbReference>
<keyword evidence="1" id="KW-0479">Metal-binding</keyword>
<dbReference type="Gene3D" id="1.10.220.150">
    <property type="entry name" value="Arf GTPase activating protein"/>
    <property type="match status" value="1"/>
</dbReference>
<evidence type="ECO:0000259" key="4">
    <source>
        <dbReference type="PROSITE" id="PS50115"/>
    </source>
</evidence>
<dbReference type="Pfam" id="PF01412">
    <property type="entry name" value="ArfGap"/>
    <property type="match status" value="1"/>
</dbReference>
<dbReference type="InterPro" id="IPR037278">
    <property type="entry name" value="ARFGAP/RecO"/>
</dbReference>
<dbReference type="CDD" id="cd08204">
    <property type="entry name" value="ArfGap"/>
    <property type="match status" value="1"/>
</dbReference>
<evidence type="ECO:0000313" key="5">
    <source>
        <dbReference type="EMBL" id="KOO25896.1"/>
    </source>
</evidence>
<feature type="region of interest" description="Disordered" evidence="2">
    <location>
        <begin position="1"/>
        <end position="21"/>
    </location>
</feature>
<keyword evidence="1" id="KW-0862">Zinc</keyword>
<feature type="compositionally biased region" description="Polar residues" evidence="2">
    <location>
        <begin position="119"/>
        <end position="128"/>
    </location>
</feature>
<reference evidence="6" key="1">
    <citation type="journal article" date="2015" name="PLoS Genet.">
        <title>Genome Sequence and Transcriptome Analyses of Chrysochromulina tobin: Metabolic Tools for Enhanced Algal Fitness in the Prominent Order Prymnesiales (Haptophyceae).</title>
        <authorList>
            <person name="Hovde B.T."/>
            <person name="Deodato C.R."/>
            <person name="Hunsperger H.M."/>
            <person name="Ryken S.A."/>
            <person name="Yost W."/>
            <person name="Jha R.K."/>
            <person name="Patterson J."/>
            <person name="Monnat R.J. Jr."/>
            <person name="Barlow S.B."/>
            <person name="Starkenburg S.R."/>
            <person name="Cattolico R.A."/>
        </authorList>
    </citation>
    <scope>NUCLEOTIDE SEQUENCE</scope>
    <source>
        <strain evidence="6">CCMP291</strain>
    </source>
</reference>
<dbReference type="AlphaFoldDB" id="A0A0M0JH08"/>
<keyword evidence="6" id="KW-1185">Reference proteome</keyword>
<accession>A0A0M0JH08</accession>
<dbReference type="InterPro" id="IPR035892">
    <property type="entry name" value="C2_domain_sf"/>
</dbReference>
<dbReference type="SMART" id="SM00239">
    <property type="entry name" value="C2"/>
    <property type="match status" value="1"/>
</dbReference>
<dbReference type="Pfam" id="PF00168">
    <property type="entry name" value="C2"/>
    <property type="match status" value="1"/>
</dbReference>
<dbReference type="InterPro" id="IPR001164">
    <property type="entry name" value="ArfGAP_dom"/>
</dbReference>
<organism evidence="5 6">
    <name type="scientific">Chrysochromulina tobinii</name>
    <dbReference type="NCBI Taxonomy" id="1460289"/>
    <lineage>
        <taxon>Eukaryota</taxon>
        <taxon>Haptista</taxon>
        <taxon>Haptophyta</taxon>
        <taxon>Prymnesiophyceae</taxon>
        <taxon>Prymnesiales</taxon>
        <taxon>Chrysochromulinaceae</taxon>
        <taxon>Chrysochromulina</taxon>
    </lineage>
</organism>
<dbReference type="GO" id="GO:0005543">
    <property type="term" value="F:phospholipid binding"/>
    <property type="evidence" value="ECO:0007669"/>
    <property type="project" value="InterPro"/>
</dbReference>
<dbReference type="InterPro" id="IPR038508">
    <property type="entry name" value="ArfGAP_dom_sf"/>
</dbReference>
<dbReference type="InterPro" id="IPR044518">
    <property type="entry name" value="ARF_GAP_AGD11/12/13"/>
</dbReference>
<dbReference type="PROSITE" id="PS50004">
    <property type="entry name" value="C2"/>
    <property type="match status" value="1"/>
</dbReference>
<sequence length="528" mass="57855">MAMSRGQEDDKEDERRAREDARRAEIAELQDELANLRGEIGERQEELTSACDRIASLEEELTKSLSDLKKAHEEIREIRAQGGPGALEDALVEAKMQAAQYAMELEDLKHQLKGLKPAAQNTPQSKTASKAEVHTAQGQSSKQAPKWFGSTAAQSKETARKPQAAAPKESDLEGRSGSEEGSGSEDSEGPEKVDRPFPTHVAPGQDAAKALAHRALENAYVEARSPRKELKGVSPAQEGRPRQPTAAEKLVKSNEAFYEELLEIPGNHVCADCGSSEELKWASSNLGVILCTDCVGAHRSLGVHISAPLSLTLDDWTDKQRRHMLSLGNMEVNAVYEAHEAAAQYKPKPDDALEVKVAWIKSKYAAGSFKEDGDGLLGKPRQTSKSFSHKGQTHSGVAFVNVISAEALPNMDNSSGLGIDKSDPYCRLLSGSVMRQTKVIEGTLNPVWNETLPLNIDDLRKPIKLTVWDRDLTSADDLMGDARIWPAELEPNEPTRMVIPLNNVPEWHKEQATVTVEVTWAPLDDDSR</sequence>
<dbReference type="SUPFAM" id="SSF49562">
    <property type="entry name" value="C2 domain (Calcium/lipid-binding domain, CaLB)"/>
    <property type="match status" value="1"/>
</dbReference>
<dbReference type="Gene3D" id="2.60.40.150">
    <property type="entry name" value="C2 domain"/>
    <property type="match status" value="1"/>
</dbReference>
<evidence type="ECO:0000313" key="6">
    <source>
        <dbReference type="Proteomes" id="UP000037460"/>
    </source>
</evidence>
<protein>
    <submittedName>
        <fullName evidence="5">Zac</fullName>
    </submittedName>
</protein>
<gene>
    <name evidence="5" type="ORF">Ctob_008523</name>
</gene>
<proteinExistence type="predicted"/>